<protein>
    <submittedName>
        <fullName evidence="1">Uncharacterized protein</fullName>
    </submittedName>
</protein>
<dbReference type="EMBL" id="GBXM01009594">
    <property type="protein sequence ID" value="JAH98983.1"/>
    <property type="molecule type" value="Transcribed_RNA"/>
</dbReference>
<proteinExistence type="predicted"/>
<reference evidence="1" key="2">
    <citation type="journal article" date="2015" name="Fish Shellfish Immunol.">
        <title>Early steps in the European eel (Anguilla anguilla)-Vibrio vulnificus interaction in the gills: Role of the RtxA13 toxin.</title>
        <authorList>
            <person name="Callol A."/>
            <person name="Pajuelo D."/>
            <person name="Ebbesson L."/>
            <person name="Teles M."/>
            <person name="MacKenzie S."/>
            <person name="Amaro C."/>
        </authorList>
    </citation>
    <scope>NUCLEOTIDE SEQUENCE</scope>
</reference>
<organism evidence="1">
    <name type="scientific">Anguilla anguilla</name>
    <name type="common">European freshwater eel</name>
    <name type="synonym">Muraena anguilla</name>
    <dbReference type="NCBI Taxonomy" id="7936"/>
    <lineage>
        <taxon>Eukaryota</taxon>
        <taxon>Metazoa</taxon>
        <taxon>Chordata</taxon>
        <taxon>Craniata</taxon>
        <taxon>Vertebrata</taxon>
        <taxon>Euteleostomi</taxon>
        <taxon>Actinopterygii</taxon>
        <taxon>Neopterygii</taxon>
        <taxon>Teleostei</taxon>
        <taxon>Anguilliformes</taxon>
        <taxon>Anguillidae</taxon>
        <taxon>Anguilla</taxon>
    </lineage>
</organism>
<name>A0A0E9XBC1_ANGAN</name>
<reference evidence="1" key="1">
    <citation type="submission" date="2014-11" db="EMBL/GenBank/DDBJ databases">
        <authorList>
            <person name="Amaro Gonzalez C."/>
        </authorList>
    </citation>
    <scope>NUCLEOTIDE SEQUENCE</scope>
</reference>
<dbReference type="AlphaFoldDB" id="A0A0E9XBC1"/>
<accession>A0A0E9XBC1</accession>
<evidence type="ECO:0000313" key="1">
    <source>
        <dbReference type="EMBL" id="JAH98983.1"/>
    </source>
</evidence>
<sequence>MMKKKKFKPALAHRETGTWFSLQQCKGSKRAPDGRTLSLVTLHSGSEDIQAEQGCQCCDGGGGRKHSAEYICLW</sequence>